<dbReference type="InterPro" id="IPR011701">
    <property type="entry name" value="MFS"/>
</dbReference>
<dbReference type="GO" id="GO:0016020">
    <property type="term" value="C:membrane"/>
    <property type="evidence" value="ECO:0007669"/>
    <property type="project" value="UniProtKB-SubCell"/>
</dbReference>
<feature type="transmembrane region" description="Helical" evidence="6">
    <location>
        <begin position="127"/>
        <end position="147"/>
    </location>
</feature>
<protein>
    <submittedName>
        <fullName evidence="8">MFS-type transporter</fullName>
    </submittedName>
</protein>
<feature type="transmembrane region" description="Helical" evidence="6">
    <location>
        <begin position="250"/>
        <end position="272"/>
    </location>
</feature>
<feature type="transmembrane region" description="Helical" evidence="6">
    <location>
        <begin position="187"/>
        <end position="210"/>
    </location>
</feature>
<dbReference type="PANTHER" id="PTHR42718">
    <property type="entry name" value="MAJOR FACILITATOR SUPERFAMILY MULTIDRUG TRANSPORTER MFSC"/>
    <property type="match status" value="1"/>
</dbReference>
<evidence type="ECO:0000256" key="2">
    <source>
        <dbReference type="ARBA" id="ARBA00022692"/>
    </source>
</evidence>
<keyword evidence="4 6" id="KW-0472">Membrane</keyword>
<dbReference type="Proteomes" id="UP001296104">
    <property type="component" value="Unassembled WGS sequence"/>
</dbReference>
<dbReference type="PROSITE" id="PS50850">
    <property type="entry name" value="MFS"/>
    <property type="match status" value="1"/>
</dbReference>
<dbReference type="AlphaFoldDB" id="A0AAI8Z2B2"/>
<dbReference type="Gene3D" id="1.20.1720.10">
    <property type="entry name" value="Multidrug resistance protein D"/>
    <property type="match status" value="1"/>
</dbReference>
<feature type="transmembrane region" description="Helical" evidence="6">
    <location>
        <begin position="450"/>
        <end position="470"/>
    </location>
</feature>
<evidence type="ECO:0000256" key="6">
    <source>
        <dbReference type="SAM" id="Phobius"/>
    </source>
</evidence>
<keyword evidence="3 6" id="KW-1133">Transmembrane helix</keyword>
<accession>A0AAI8Z2B2</accession>
<dbReference type="InterPro" id="IPR020846">
    <property type="entry name" value="MFS_dom"/>
</dbReference>
<gene>
    <name evidence="8" type="ORF">LECACI_7A006344</name>
</gene>
<dbReference type="EMBL" id="CAVMBE010000045">
    <property type="protein sequence ID" value="CAK4031186.1"/>
    <property type="molecule type" value="Genomic_DNA"/>
</dbReference>
<dbReference type="Pfam" id="PF07690">
    <property type="entry name" value="MFS_1"/>
    <property type="match status" value="1"/>
</dbReference>
<feature type="transmembrane region" description="Helical" evidence="6">
    <location>
        <begin position="490"/>
        <end position="508"/>
    </location>
</feature>
<feature type="transmembrane region" description="Helical" evidence="6">
    <location>
        <begin position="387"/>
        <end position="407"/>
    </location>
</feature>
<feature type="compositionally biased region" description="Polar residues" evidence="5">
    <location>
        <begin position="14"/>
        <end position="33"/>
    </location>
</feature>
<keyword evidence="2 6" id="KW-0812">Transmembrane</keyword>
<evidence type="ECO:0000313" key="9">
    <source>
        <dbReference type="Proteomes" id="UP001296104"/>
    </source>
</evidence>
<evidence type="ECO:0000256" key="4">
    <source>
        <dbReference type="ARBA" id="ARBA00023136"/>
    </source>
</evidence>
<feature type="domain" description="Major facilitator superfamily (MFS) profile" evidence="7">
    <location>
        <begin position="63"/>
        <end position="512"/>
    </location>
</feature>
<feature type="transmembrane region" description="Helical" evidence="6">
    <location>
        <begin position="216"/>
        <end position="238"/>
    </location>
</feature>
<dbReference type="PANTHER" id="PTHR42718:SF36">
    <property type="entry name" value="MULTIDRUG TRANSPORTER, PUTATIVE (AFU_ORTHOLOGUE AFUA_4G13820)-RELATED"/>
    <property type="match status" value="1"/>
</dbReference>
<keyword evidence="9" id="KW-1185">Reference proteome</keyword>
<name>A0AAI8Z2B2_9PEZI</name>
<evidence type="ECO:0000256" key="5">
    <source>
        <dbReference type="SAM" id="MobiDB-lite"/>
    </source>
</evidence>
<evidence type="ECO:0000259" key="7">
    <source>
        <dbReference type="PROSITE" id="PS50850"/>
    </source>
</evidence>
<comment type="caution">
    <text evidence="8">The sequence shown here is derived from an EMBL/GenBank/DDBJ whole genome shotgun (WGS) entry which is preliminary data.</text>
</comment>
<evidence type="ECO:0000256" key="3">
    <source>
        <dbReference type="ARBA" id="ARBA00022989"/>
    </source>
</evidence>
<feature type="transmembrane region" description="Helical" evidence="6">
    <location>
        <begin position="284"/>
        <end position="305"/>
    </location>
</feature>
<feature type="transmembrane region" description="Helical" evidence="6">
    <location>
        <begin position="326"/>
        <end position="347"/>
    </location>
</feature>
<evidence type="ECO:0000313" key="8">
    <source>
        <dbReference type="EMBL" id="CAK4031186.1"/>
    </source>
</evidence>
<feature type="transmembrane region" description="Helical" evidence="6">
    <location>
        <begin position="359"/>
        <end position="380"/>
    </location>
</feature>
<sequence>MTEGRAPSARKTRNNSSTGHLYTLSSKQENQVSPEGESDQAKLERLGRQRPEKLGSLWQEIGFVFSIAVSQLINEYFVSGFTILLPTVAEALEIPASSSTWPASAFSLVISSFLLPFGRIADMYGGFPVYLSGCLWCAIWSLIAGFARNQLMLDICRALQGLGPAAYLPAGLQLLGSMYRPGPRKNLIFSIYAAMAPLGFFVGIFFAGVAGQFATWRWYFFIGSIIVAIATVVAWFAVPSDMEEHKGNDVKMDWLGSLTTTVGLILLVFAITDSSHAPSGWTTPYILVTFILGLIIIGVAFYVEGWIAEQPLLPFEAFKAKSVRPFALGLIFVYGTLGIYLLYASLYCLRILGVGQFQLVAWYAPAGTLGIILAICGGFVLHIVHPLVLMAITSLAIIVESVLFALAPPDANYWAWIFVPMICSTIAVDFIFNVANIFFTSQLPARQQGLAGALSNVLLQLGIALLLGFAEIVATQTADQGLRRSYQNVFWFNLACGATALVVFMGVVRIERAKSDLTADEREALNEDEVQET</sequence>
<dbReference type="InterPro" id="IPR036259">
    <property type="entry name" value="MFS_trans_sf"/>
</dbReference>
<evidence type="ECO:0000256" key="1">
    <source>
        <dbReference type="ARBA" id="ARBA00004141"/>
    </source>
</evidence>
<feature type="region of interest" description="Disordered" evidence="5">
    <location>
        <begin position="1"/>
        <end position="45"/>
    </location>
</feature>
<reference evidence="8" key="1">
    <citation type="submission" date="2023-11" db="EMBL/GenBank/DDBJ databases">
        <authorList>
            <person name="Alioto T."/>
            <person name="Alioto T."/>
            <person name="Gomez Garrido J."/>
        </authorList>
    </citation>
    <scope>NUCLEOTIDE SEQUENCE</scope>
</reference>
<dbReference type="Gene3D" id="1.20.1250.20">
    <property type="entry name" value="MFS general substrate transporter like domains"/>
    <property type="match status" value="1"/>
</dbReference>
<dbReference type="SUPFAM" id="SSF103473">
    <property type="entry name" value="MFS general substrate transporter"/>
    <property type="match status" value="1"/>
</dbReference>
<comment type="subcellular location">
    <subcellularLocation>
        <location evidence="1">Membrane</location>
        <topology evidence="1">Multi-pass membrane protein</topology>
    </subcellularLocation>
</comment>
<organism evidence="8 9">
    <name type="scientific">Lecanosticta acicola</name>
    <dbReference type="NCBI Taxonomy" id="111012"/>
    <lineage>
        <taxon>Eukaryota</taxon>
        <taxon>Fungi</taxon>
        <taxon>Dikarya</taxon>
        <taxon>Ascomycota</taxon>
        <taxon>Pezizomycotina</taxon>
        <taxon>Dothideomycetes</taxon>
        <taxon>Dothideomycetidae</taxon>
        <taxon>Mycosphaerellales</taxon>
        <taxon>Mycosphaerellaceae</taxon>
        <taxon>Lecanosticta</taxon>
    </lineage>
</organism>
<feature type="transmembrane region" description="Helical" evidence="6">
    <location>
        <begin position="413"/>
        <end position="438"/>
    </location>
</feature>
<dbReference type="GO" id="GO:0022857">
    <property type="term" value="F:transmembrane transporter activity"/>
    <property type="evidence" value="ECO:0007669"/>
    <property type="project" value="InterPro"/>
</dbReference>
<proteinExistence type="predicted"/>